<dbReference type="InterPro" id="IPR019833">
    <property type="entry name" value="Mn/Fe_SOD_BS"/>
</dbReference>
<keyword evidence="5 6" id="KW-0560">Oxidoreductase</keyword>
<dbReference type="RefSeq" id="WP_380965797.1">
    <property type="nucleotide sequence ID" value="NZ_JBHTCO010000011.1"/>
</dbReference>
<accession>A0ABW2PYF5</accession>
<organism evidence="9 10">
    <name type="scientific">Scopulibacillus cellulosilyticus</name>
    <dbReference type="NCBI Taxonomy" id="2665665"/>
    <lineage>
        <taxon>Bacteria</taxon>
        <taxon>Bacillati</taxon>
        <taxon>Bacillota</taxon>
        <taxon>Bacilli</taxon>
        <taxon>Bacillales</taxon>
        <taxon>Sporolactobacillaceae</taxon>
        <taxon>Scopulibacillus</taxon>
    </lineage>
</organism>
<protein>
    <recommendedName>
        <fullName evidence="3 6">Superoxide dismutase</fullName>
        <ecNumber evidence="3 6">1.15.1.1</ecNumber>
    </recommendedName>
</protein>
<dbReference type="PROSITE" id="PS00088">
    <property type="entry name" value="SOD_MN"/>
    <property type="match status" value="1"/>
</dbReference>
<reference evidence="10" key="1">
    <citation type="journal article" date="2019" name="Int. J. Syst. Evol. Microbiol.">
        <title>The Global Catalogue of Microorganisms (GCM) 10K type strain sequencing project: providing services to taxonomists for standard genome sequencing and annotation.</title>
        <authorList>
            <consortium name="The Broad Institute Genomics Platform"/>
            <consortium name="The Broad Institute Genome Sequencing Center for Infectious Disease"/>
            <person name="Wu L."/>
            <person name="Ma J."/>
        </authorList>
    </citation>
    <scope>NUCLEOTIDE SEQUENCE [LARGE SCALE GENOMIC DNA]</scope>
    <source>
        <strain evidence="10">CGMCC 1.16305</strain>
    </source>
</reference>
<evidence type="ECO:0000259" key="7">
    <source>
        <dbReference type="Pfam" id="PF00081"/>
    </source>
</evidence>
<evidence type="ECO:0000256" key="6">
    <source>
        <dbReference type="RuleBase" id="RU000414"/>
    </source>
</evidence>
<feature type="domain" description="Manganese/iron superoxide dismutase C-terminal" evidence="8">
    <location>
        <begin position="98"/>
        <end position="198"/>
    </location>
</feature>
<dbReference type="PIRSF" id="PIRSF000349">
    <property type="entry name" value="SODismutase"/>
    <property type="match status" value="1"/>
</dbReference>
<sequence>MANYQLPDLPYDYNALEPHIDEQTMRIHHDKHHGTYVSKLNGALEGKDNLSSQSVEDLLRNINDVPEDIRTAVRNNGGGHANHSFFWQILCPNGGGNPTGAVADAINAKFGSFEDFKSKFADVAAARFGSGWAWLVVNNGELELYSTPNQDSPLMEGKTPILGLDVWEHAYYLKYQNKRPDYINAFWNVVKWDEVNKRYEAAK</sequence>
<dbReference type="PRINTS" id="PR01703">
    <property type="entry name" value="MNSODISMTASE"/>
</dbReference>
<evidence type="ECO:0000313" key="9">
    <source>
        <dbReference type="EMBL" id="MFC7393335.1"/>
    </source>
</evidence>
<evidence type="ECO:0000256" key="2">
    <source>
        <dbReference type="ARBA" id="ARBA00008714"/>
    </source>
</evidence>
<comment type="similarity">
    <text evidence="2 6">Belongs to the iron/manganese superoxide dismutase family.</text>
</comment>
<comment type="function">
    <text evidence="6">Destroys radicals which are normally produced within the cells and which are toxic to biological systems.</text>
</comment>
<dbReference type="InterPro" id="IPR036324">
    <property type="entry name" value="Mn/Fe_SOD_N_sf"/>
</dbReference>
<dbReference type="Pfam" id="PF02777">
    <property type="entry name" value="Sod_Fe_C"/>
    <property type="match status" value="1"/>
</dbReference>
<dbReference type="Gene3D" id="3.55.40.20">
    <property type="entry name" value="Iron/manganese superoxide dismutase, C-terminal domain"/>
    <property type="match status" value="1"/>
</dbReference>
<dbReference type="GO" id="GO:0004784">
    <property type="term" value="F:superoxide dismutase activity"/>
    <property type="evidence" value="ECO:0007669"/>
    <property type="project" value="UniProtKB-EC"/>
</dbReference>
<dbReference type="SUPFAM" id="SSF46609">
    <property type="entry name" value="Fe,Mn superoxide dismutase (SOD), N-terminal domain"/>
    <property type="match status" value="1"/>
</dbReference>
<comment type="catalytic activity">
    <reaction evidence="6">
        <text>2 superoxide + 2 H(+) = H2O2 + O2</text>
        <dbReference type="Rhea" id="RHEA:20696"/>
        <dbReference type="ChEBI" id="CHEBI:15378"/>
        <dbReference type="ChEBI" id="CHEBI:15379"/>
        <dbReference type="ChEBI" id="CHEBI:16240"/>
        <dbReference type="ChEBI" id="CHEBI:18421"/>
        <dbReference type="EC" id="1.15.1.1"/>
    </reaction>
</comment>
<dbReference type="InterPro" id="IPR019831">
    <property type="entry name" value="Mn/Fe_SOD_N"/>
</dbReference>
<dbReference type="Proteomes" id="UP001596505">
    <property type="component" value="Unassembled WGS sequence"/>
</dbReference>
<dbReference type="PANTHER" id="PTHR43595:SF2">
    <property type="entry name" value="SMALL RIBOSOMAL SUBUNIT PROTEIN MS42"/>
    <property type="match status" value="1"/>
</dbReference>
<evidence type="ECO:0000256" key="4">
    <source>
        <dbReference type="ARBA" id="ARBA00022723"/>
    </source>
</evidence>
<dbReference type="InterPro" id="IPR001189">
    <property type="entry name" value="Mn/Fe_SOD"/>
</dbReference>
<dbReference type="PANTHER" id="PTHR43595">
    <property type="entry name" value="37S RIBOSOMAL PROTEIN S26, MITOCHONDRIAL"/>
    <property type="match status" value="1"/>
</dbReference>
<comment type="cofactor">
    <cofactor evidence="1">
        <name>Mn(2+)</name>
        <dbReference type="ChEBI" id="CHEBI:29035"/>
    </cofactor>
</comment>
<gene>
    <name evidence="9" type="ORF">ACFQRG_10215</name>
</gene>
<dbReference type="Gene3D" id="1.10.287.990">
    <property type="entry name" value="Fe,Mn superoxide dismutase (SOD) domain"/>
    <property type="match status" value="1"/>
</dbReference>
<evidence type="ECO:0000256" key="3">
    <source>
        <dbReference type="ARBA" id="ARBA00012682"/>
    </source>
</evidence>
<name>A0ABW2PYF5_9BACL</name>
<dbReference type="EC" id="1.15.1.1" evidence="3 6"/>
<dbReference type="InterPro" id="IPR036314">
    <property type="entry name" value="SOD_C_sf"/>
</dbReference>
<dbReference type="InterPro" id="IPR019832">
    <property type="entry name" value="Mn/Fe_SOD_C"/>
</dbReference>
<keyword evidence="10" id="KW-1185">Reference proteome</keyword>
<feature type="domain" description="Manganese/iron superoxide dismutase N-terminal" evidence="7">
    <location>
        <begin position="3"/>
        <end position="90"/>
    </location>
</feature>
<dbReference type="EMBL" id="JBHTCO010000011">
    <property type="protein sequence ID" value="MFC7393335.1"/>
    <property type="molecule type" value="Genomic_DNA"/>
</dbReference>
<dbReference type="Pfam" id="PF00081">
    <property type="entry name" value="Sod_Fe_N"/>
    <property type="match status" value="1"/>
</dbReference>
<evidence type="ECO:0000256" key="1">
    <source>
        <dbReference type="ARBA" id="ARBA00001936"/>
    </source>
</evidence>
<proteinExistence type="inferred from homology"/>
<evidence type="ECO:0000313" key="10">
    <source>
        <dbReference type="Proteomes" id="UP001596505"/>
    </source>
</evidence>
<comment type="caution">
    <text evidence="9">The sequence shown here is derived from an EMBL/GenBank/DDBJ whole genome shotgun (WGS) entry which is preliminary data.</text>
</comment>
<dbReference type="SUPFAM" id="SSF54719">
    <property type="entry name" value="Fe,Mn superoxide dismutase (SOD), C-terminal domain"/>
    <property type="match status" value="1"/>
</dbReference>
<keyword evidence="4 6" id="KW-0479">Metal-binding</keyword>
<evidence type="ECO:0000259" key="8">
    <source>
        <dbReference type="Pfam" id="PF02777"/>
    </source>
</evidence>
<evidence type="ECO:0000256" key="5">
    <source>
        <dbReference type="ARBA" id="ARBA00023002"/>
    </source>
</evidence>